<name>A0A7F8KCI4_DELLE</name>
<evidence type="ECO:0000256" key="3">
    <source>
        <dbReference type="ARBA" id="ARBA00022475"/>
    </source>
</evidence>
<feature type="transmembrane region" description="Helical" evidence="9">
    <location>
        <begin position="83"/>
        <end position="101"/>
    </location>
</feature>
<organism evidence="10 11">
    <name type="scientific">Delphinapterus leucas</name>
    <name type="common">Beluga whale</name>
    <dbReference type="NCBI Taxonomy" id="9749"/>
    <lineage>
        <taxon>Eukaryota</taxon>
        <taxon>Metazoa</taxon>
        <taxon>Chordata</taxon>
        <taxon>Craniata</taxon>
        <taxon>Vertebrata</taxon>
        <taxon>Euteleostomi</taxon>
        <taxon>Mammalia</taxon>
        <taxon>Eutheria</taxon>
        <taxon>Laurasiatheria</taxon>
        <taxon>Artiodactyla</taxon>
        <taxon>Whippomorpha</taxon>
        <taxon>Cetacea</taxon>
        <taxon>Odontoceti</taxon>
        <taxon>Monodontidae</taxon>
        <taxon>Delphinapterus</taxon>
    </lineage>
</organism>
<keyword evidence="4 9" id="KW-0812">Transmembrane</keyword>
<evidence type="ECO:0000256" key="9">
    <source>
        <dbReference type="SAM" id="Phobius"/>
    </source>
</evidence>
<keyword evidence="7 9" id="KW-0472">Membrane</keyword>
<dbReference type="CTD" id="142680"/>
<keyword evidence="8" id="KW-0813">Transport</keyword>
<evidence type="ECO:0000256" key="8">
    <source>
        <dbReference type="ARBA" id="ARBA00023201"/>
    </source>
</evidence>
<evidence type="ECO:0000256" key="1">
    <source>
        <dbReference type="ARBA" id="ARBA00004424"/>
    </source>
</evidence>
<comment type="subcellular location">
    <subcellularLocation>
        <location evidence="1">Apical cell membrane</location>
        <topology evidence="1">Multi-pass membrane protein</topology>
    </subcellularLocation>
</comment>
<keyword evidence="5 9" id="KW-1133">Transmembrane helix</keyword>
<dbReference type="KEGG" id="dle:111176985"/>
<gene>
    <name evidence="11" type="primary">SLC34A3</name>
</gene>
<evidence type="ECO:0000313" key="10">
    <source>
        <dbReference type="Proteomes" id="UP000248483"/>
    </source>
</evidence>
<dbReference type="GO" id="GO:0044341">
    <property type="term" value="P:sodium-dependent phosphate transport"/>
    <property type="evidence" value="ECO:0007669"/>
    <property type="project" value="InterPro"/>
</dbReference>
<dbReference type="GO" id="GO:0030643">
    <property type="term" value="P:intracellular phosphate ion homeostasis"/>
    <property type="evidence" value="ECO:0007669"/>
    <property type="project" value="TreeGrafter"/>
</dbReference>
<evidence type="ECO:0000256" key="6">
    <source>
        <dbReference type="ARBA" id="ARBA00023053"/>
    </source>
</evidence>
<dbReference type="AlphaFoldDB" id="A0A7F8KCI4"/>
<sequence>MPSSLTCAQDPPATLDTVGLVDQRLGNAGTSGSAPILEDGDVDPWALPQLKDTGQSWKELSMAGRVLQGAAGFLKVCGLLGSLYLFICSLDILSSAFQLLGSKVAGDIFKDNVVLSNPVAGLVIGVLGTVLVQSSSTSSSIVVSMVASKLLTVRASVPVIMGVNVGTSITSTLVSMAQSGDRDAFRRAFGGSAVHGIFNWLTALTLLPLESAAAPLERLSALALGAASLQPGGHAPDILKVLTRPLTRLIVQLDADVITGSGTGNATNSSLIKRWCGTEAQTTAGNSSTCAAATGGPCPARNSSATEEQLPCRHLFEGTALADLAVGFILLAASLLMLCACLALIVKLLSSTLRGRVGQAVSTVVNADFPSPFGWLSGYLAILVGAGLTFALQSSSVFTAAIVPLMGVRVISLERAYPLFLGSNIGTTTTALLAALASPSDMLISAVQVALIHFFFNLAGILLWYVVPVLRLPIPLAKRFGDLTARYRWVAVAYLLLSFLLLPLAACGLSLAGSTVLAAVGGPLLVLVLLIILVAVLQRHRPAWLPRRLRSWAWLPLWLRSLEPWDRLVSRCCPCKACSPPQAAAKEAHCYENPEVLASQQL</sequence>
<keyword evidence="8" id="KW-0406">Ion transport</keyword>
<keyword evidence="6" id="KW-0915">Sodium</keyword>
<feature type="transmembrane region" description="Helical" evidence="9">
    <location>
        <begin position="417"/>
        <end position="437"/>
    </location>
</feature>
<feature type="transmembrane region" description="Helical" evidence="9">
    <location>
        <begin position="324"/>
        <end position="346"/>
    </location>
</feature>
<dbReference type="Pfam" id="PF02690">
    <property type="entry name" value="Na_Pi_cotrans"/>
    <property type="match status" value="2"/>
</dbReference>
<dbReference type="PANTHER" id="PTHR10010">
    <property type="entry name" value="SOLUTE CARRIER FAMILY 34 SODIUM PHOSPHATE , MEMBER 2-RELATED"/>
    <property type="match status" value="1"/>
</dbReference>
<keyword evidence="10" id="KW-1185">Reference proteome</keyword>
<accession>A0A7F8KCI4</accession>
<evidence type="ECO:0000256" key="5">
    <source>
        <dbReference type="ARBA" id="ARBA00022989"/>
    </source>
</evidence>
<dbReference type="GeneID" id="111176985"/>
<dbReference type="RefSeq" id="XP_030617407.1">
    <property type="nucleotide sequence ID" value="XM_030761547.1"/>
</dbReference>
<reference evidence="11" key="1">
    <citation type="submission" date="2025-08" db="UniProtKB">
        <authorList>
            <consortium name="RefSeq"/>
        </authorList>
    </citation>
    <scope>IDENTIFICATION</scope>
    <source>
        <tissue evidence="11">Blood</tissue>
    </source>
</reference>
<comment type="similarity">
    <text evidence="2">Belongs to the SLC34A transporter family.</text>
</comment>
<evidence type="ECO:0000256" key="4">
    <source>
        <dbReference type="ARBA" id="ARBA00022692"/>
    </source>
</evidence>
<feature type="transmembrane region" description="Helical" evidence="9">
    <location>
        <begin position="155"/>
        <end position="177"/>
    </location>
</feature>
<dbReference type="Proteomes" id="UP000248483">
    <property type="component" value="Unplaced"/>
</dbReference>
<dbReference type="PANTHER" id="PTHR10010:SF35">
    <property type="entry name" value="SODIUM-DEPENDENT PHOSPHATE TRANSPORT PROTEIN 2C"/>
    <property type="match status" value="1"/>
</dbReference>
<feature type="transmembrane region" description="Helical" evidence="9">
    <location>
        <begin position="517"/>
        <end position="537"/>
    </location>
</feature>
<dbReference type="GO" id="GO:0016324">
    <property type="term" value="C:apical plasma membrane"/>
    <property type="evidence" value="ECO:0007669"/>
    <property type="project" value="UniProtKB-SubCell"/>
</dbReference>
<feature type="transmembrane region" description="Helical" evidence="9">
    <location>
        <begin position="379"/>
        <end position="405"/>
    </location>
</feature>
<evidence type="ECO:0000256" key="2">
    <source>
        <dbReference type="ARBA" id="ARBA00005808"/>
    </source>
</evidence>
<keyword evidence="8" id="KW-0739">Sodium transport</keyword>
<evidence type="ECO:0000313" key="11">
    <source>
        <dbReference type="RefSeq" id="XP_030617407.1"/>
    </source>
</evidence>
<proteinExistence type="inferred from homology"/>
<dbReference type="GO" id="GO:0005903">
    <property type="term" value="C:brush border"/>
    <property type="evidence" value="ECO:0007669"/>
    <property type="project" value="TreeGrafter"/>
</dbReference>
<dbReference type="GO" id="GO:0005436">
    <property type="term" value="F:sodium:phosphate symporter activity"/>
    <property type="evidence" value="ECO:0007669"/>
    <property type="project" value="InterPro"/>
</dbReference>
<feature type="transmembrane region" description="Helical" evidence="9">
    <location>
        <begin position="487"/>
        <end position="511"/>
    </location>
</feature>
<dbReference type="GO" id="GO:0031982">
    <property type="term" value="C:vesicle"/>
    <property type="evidence" value="ECO:0007669"/>
    <property type="project" value="TreeGrafter"/>
</dbReference>
<keyword evidence="3" id="KW-1003">Cell membrane</keyword>
<feature type="transmembrane region" description="Helical" evidence="9">
    <location>
        <begin position="113"/>
        <end position="135"/>
    </location>
</feature>
<dbReference type="InterPro" id="IPR003841">
    <property type="entry name" value="Na/Pi_transpt"/>
</dbReference>
<evidence type="ECO:0000256" key="7">
    <source>
        <dbReference type="ARBA" id="ARBA00023136"/>
    </source>
</evidence>
<dbReference type="NCBIfam" id="TIGR01013">
    <property type="entry name" value="2a58"/>
    <property type="match status" value="1"/>
</dbReference>
<feature type="transmembrane region" description="Helical" evidence="9">
    <location>
        <begin position="443"/>
        <end position="467"/>
    </location>
</feature>
<dbReference type="InParanoid" id="A0A7F8KCI4"/>
<protein>
    <submittedName>
        <fullName evidence="11">Sodium-dependent phosphate transport protein 2C</fullName>
    </submittedName>
</protein>